<evidence type="ECO:0000256" key="3">
    <source>
        <dbReference type="SAM" id="Phobius"/>
    </source>
</evidence>
<dbReference type="InterPro" id="IPR043128">
    <property type="entry name" value="Rev_trsase/Diguanyl_cyclase"/>
</dbReference>
<dbReference type="GO" id="GO:1902201">
    <property type="term" value="P:negative regulation of bacterial-type flagellum-dependent cell motility"/>
    <property type="evidence" value="ECO:0007669"/>
    <property type="project" value="TreeGrafter"/>
</dbReference>
<feature type="transmembrane region" description="Helical" evidence="3">
    <location>
        <begin position="57"/>
        <end position="76"/>
    </location>
</feature>
<dbReference type="InterPro" id="IPR050469">
    <property type="entry name" value="Diguanylate_Cyclase"/>
</dbReference>
<dbReference type="GO" id="GO:0043709">
    <property type="term" value="P:cell adhesion involved in single-species biofilm formation"/>
    <property type="evidence" value="ECO:0007669"/>
    <property type="project" value="TreeGrafter"/>
</dbReference>
<dbReference type="Pfam" id="PF00990">
    <property type="entry name" value="GGDEF"/>
    <property type="match status" value="1"/>
</dbReference>
<evidence type="ECO:0000256" key="2">
    <source>
        <dbReference type="ARBA" id="ARBA00034247"/>
    </source>
</evidence>
<feature type="transmembrane region" description="Helical" evidence="3">
    <location>
        <begin position="133"/>
        <end position="153"/>
    </location>
</feature>
<comment type="catalytic activity">
    <reaction evidence="2">
        <text>2 GTP = 3',3'-c-di-GMP + 2 diphosphate</text>
        <dbReference type="Rhea" id="RHEA:24898"/>
        <dbReference type="ChEBI" id="CHEBI:33019"/>
        <dbReference type="ChEBI" id="CHEBI:37565"/>
        <dbReference type="ChEBI" id="CHEBI:58805"/>
        <dbReference type="EC" id="2.7.7.65"/>
    </reaction>
</comment>
<dbReference type="Gene3D" id="3.30.70.270">
    <property type="match status" value="1"/>
</dbReference>
<dbReference type="NCBIfam" id="TIGR00254">
    <property type="entry name" value="GGDEF"/>
    <property type="match status" value="1"/>
</dbReference>
<feature type="transmembrane region" description="Helical" evidence="3">
    <location>
        <begin position="107"/>
        <end position="126"/>
    </location>
</feature>
<keyword evidence="3" id="KW-1133">Transmembrane helix</keyword>
<evidence type="ECO:0000313" key="6">
    <source>
        <dbReference type="Proteomes" id="UP000014540"/>
    </source>
</evidence>
<dbReference type="EMBL" id="AKWZ02000010">
    <property type="protein sequence ID" value="EPG74541.1"/>
    <property type="molecule type" value="Genomic_DNA"/>
</dbReference>
<evidence type="ECO:0000256" key="1">
    <source>
        <dbReference type="ARBA" id="ARBA00012528"/>
    </source>
</evidence>
<keyword evidence="3" id="KW-0812">Transmembrane</keyword>
<evidence type="ECO:0000259" key="4">
    <source>
        <dbReference type="PROSITE" id="PS50887"/>
    </source>
</evidence>
<dbReference type="InterPro" id="IPR000160">
    <property type="entry name" value="GGDEF_dom"/>
</dbReference>
<name>S3UVY1_9LEPT</name>
<dbReference type="STRING" id="1193011.LEP1GSC058_4143"/>
<dbReference type="GO" id="GO:0005886">
    <property type="term" value="C:plasma membrane"/>
    <property type="evidence" value="ECO:0007669"/>
    <property type="project" value="TreeGrafter"/>
</dbReference>
<dbReference type="Proteomes" id="UP000014540">
    <property type="component" value="Unassembled WGS sequence"/>
</dbReference>
<accession>S3UVY1</accession>
<sequence length="367" mass="42132">MSKQKSNFAVITFLRALRIHTDEADLSKLIYICMLLVVSFITFLSATISWIQFPKLFLSVVILYSFSGLSVLLILLSQKKNTYFAFGFNLFVIVLLAYLYFPSGGSFGATPFFILINALFSWILLFGGSSKKLVVSMLLHASFFIVNPIIDIFDPHLVSNRYPDRISQIHNLMLWGIVSIVFIMSCMWLWSGLLQNRFHNLISQIEIDDLTGTYRKSFMMAVIENFRTSSALFQRTHSIAFVDLDKFKQINDTYGHLIGDEVLVDLIQCCRTFLRKTDYISRYGGDEFLLFFPDTNVEEAFAIMERLRIAVAENNWSTKSINVTISVGVGELLMDREVRYSLELIDEKMYESKRTGKNKVVSVANER</sequence>
<dbReference type="GO" id="GO:0052621">
    <property type="term" value="F:diguanylate cyclase activity"/>
    <property type="evidence" value="ECO:0007669"/>
    <property type="project" value="UniProtKB-EC"/>
</dbReference>
<dbReference type="AlphaFoldDB" id="S3UVY1"/>
<dbReference type="PANTHER" id="PTHR45138">
    <property type="entry name" value="REGULATORY COMPONENTS OF SENSORY TRANSDUCTION SYSTEM"/>
    <property type="match status" value="1"/>
</dbReference>
<dbReference type="PANTHER" id="PTHR45138:SF9">
    <property type="entry name" value="DIGUANYLATE CYCLASE DGCM-RELATED"/>
    <property type="match status" value="1"/>
</dbReference>
<reference evidence="5" key="1">
    <citation type="submission" date="2013-04" db="EMBL/GenBank/DDBJ databases">
        <authorList>
            <person name="Harkins D.M."/>
            <person name="Durkin A.S."/>
            <person name="Selengut J.D."/>
            <person name="Sanka R."/>
            <person name="DePew J."/>
            <person name="Purushe J."/>
            <person name="Ahmed A."/>
            <person name="van der Linden H."/>
            <person name="Goris M.G.A."/>
            <person name="Hartskeerl R.A."/>
            <person name="Vinetz J.M."/>
            <person name="Sutton G.G."/>
            <person name="Nelson W.C."/>
            <person name="Fouts D.E."/>
        </authorList>
    </citation>
    <scope>NUCLEOTIDE SEQUENCE [LARGE SCALE GENOMIC DNA]</scope>
    <source>
        <strain evidence="5">BUT 6</strain>
    </source>
</reference>
<keyword evidence="3" id="KW-0472">Membrane</keyword>
<comment type="caution">
    <text evidence="5">The sequence shown here is derived from an EMBL/GenBank/DDBJ whole genome shotgun (WGS) entry which is preliminary data.</text>
</comment>
<feature type="transmembrane region" description="Helical" evidence="3">
    <location>
        <begin position="173"/>
        <end position="194"/>
    </location>
</feature>
<protein>
    <recommendedName>
        <fullName evidence="1">diguanylate cyclase</fullName>
        <ecNumber evidence="1">2.7.7.65</ecNumber>
    </recommendedName>
</protein>
<feature type="domain" description="GGDEF" evidence="4">
    <location>
        <begin position="235"/>
        <end position="365"/>
    </location>
</feature>
<keyword evidence="6" id="KW-1185">Reference proteome</keyword>
<feature type="transmembrane region" description="Helical" evidence="3">
    <location>
        <begin position="29"/>
        <end position="51"/>
    </location>
</feature>
<organism evidence="5 6">
    <name type="scientific">Leptospira fainei serovar Hurstbridge str. BUT 6</name>
    <dbReference type="NCBI Taxonomy" id="1193011"/>
    <lineage>
        <taxon>Bacteria</taxon>
        <taxon>Pseudomonadati</taxon>
        <taxon>Spirochaetota</taxon>
        <taxon>Spirochaetia</taxon>
        <taxon>Leptospirales</taxon>
        <taxon>Leptospiraceae</taxon>
        <taxon>Leptospira</taxon>
    </lineage>
</organism>
<dbReference type="InterPro" id="IPR029787">
    <property type="entry name" value="Nucleotide_cyclase"/>
</dbReference>
<dbReference type="CDD" id="cd01949">
    <property type="entry name" value="GGDEF"/>
    <property type="match status" value="1"/>
</dbReference>
<feature type="transmembrane region" description="Helical" evidence="3">
    <location>
        <begin position="83"/>
        <end position="101"/>
    </location>
</feature>
<dbReference type="SMART" id="SM00267">
    <property type="entry name" value="GGDEF"/>
    <property type="match status" value="1"/>
</dbReference>
<proteinExistence type="predicted"/>
<gene>
    <name evidence="5" type="ORF">LEP1GSC058_4143</name>
</gene>
<dbReference type="PROSITE" id="PS50887">
    <property type="entry name" value="GGDEF"/>
    <property type="match status" value="1"/>
</dbReference>
<dbReference type="EC" id="2.7.7.65" evidence="1"/>
<dbReference type="SUPFAM" id="SSF55073">
    <property type="entry name" value="Nucleotide cyclase"/>
    <property type="match status" value="1"/>
</dbReference>
<evidence type="ECO:0000313" key="5">
    <source>
        <dbReference type="EMBL" id="EPG74541.1"/>
    </source>
</evidence>